<evidence type="ECO:0000256" key="1">
    <source>
        <dbReference type="ARBA" id="ARBA00004651"/>
    </source>
</evidence>
<dbReference type="InterPro" id="IPR003439">
    <property type="entry name" value="ABC_transporter-like_ATP-bd"/>
</dbReference>
<dbReference type="FunFam" id="3.40.50.300:FF:000218">
    <property type="entry name" value="Multidrug ABC transporter ATP-binding protein"/>
    <property type="match status" value="1"/>
</dbReference>
<evidence type="ECO:0000256" key="5">
    <source>
        <dbReference type="ARBA" id="ARBA00022989"/>
    </source>
</evidence>
<reference evidence="10 11" key="1">
    <citation type="submission" date="2018-07" db="EMBL/GenBank/DDBJ databases">
        <title>Corallincola holothuriorum sp. nov., a new facultative anaerobe isolated from sea cucumber Apostichopus japonicus.</title>
        <authorList>
            <person name="Xia H."/>
        </authorList>
    </citation>
    <scope>NUCLEOTIDE SEQUENCE [LARGE SCALE GENOMIC DNA]</scope>
    <source>
        <strain evidence="10 11">C4</strain>
    </source>
</reference>
<dbReference type="PROSITE" id="PS50929">
    <property type="entry name" value="ABC_TM1F"/>
    <property type="match status" value="1"/>
</dbReference>
<keyword evidence="2 7" id="KW-0812">Transmembrane</keyword>
<dbReference type="SUPFAM" id="SSF90123">
    <property type="entry name" value="ABC transporter transmembrane region"/>
    <property type="match status" value="1"/>
</dbReference>
<feature type="transmembrane region" description="Helical" evidence="7">
    <location>
        <begin position="298"/>
        <end position="318"/>
    </location>
</feature>
<dbReference type="EMBL" id="QPID01000001">
    <property type="protein sequence ID" value="RCU52654.1"/>
    <property type="molecule type" value="Genomic_DNA"/>
</dbReference>
<dbReference type="Proteomes" id="UP000252558">
    <property type="component" value="Unassembled WGS sequence"/>
</dbReference>
<organism evidence="10 11">
    <name type="scientific">Corallincola holothuriorum</name>
    <dbReference type="NCBI Taxonomy" id="2282215"/>
    <lineage>
        <taxon>Bacteria</taxon>
        <taxon>Pseudomonadati</taxon>
        <taxon>Pseudomonadota</taxon>
        <taxon>Gammaproteobacteria</taxon>
        <taxon>Alteromonadales</taxon>
        <taxon>Psychromonadaceae</taxon>
        <taxon>Corallincola</taxon>
    </lineage>
</organism>
<dbReference type="SUPFAM" id="SSF52540">
    <property type="entry name" value="P-loop containing nucleoside triphosphate hydrolases"/>
    <property type="match status" value="1"/>
</dbReference>
<comment type="caution">
    <text evidence="10">The sequence shown here is derived from an EMBL/GenBank/DDBJ whole genome shotgun (WGS) entry which is preliminary data.</text>
</comment>
<dbReference type="InterPro" id="IPR039421">
    <property type="entry name" value="Type_1_exporter"/>
</dbReference>
<evidence type="ECO:0000259" key="8">
    <source>
        <dbReference type="PROSITE" id="PS50893"/>
    </source>
</evidence>
<keyword evidence="4 10" id="KW-0067">ATP-binding</keyword>
<dbReference type="AlphaFoldDB" id="A0A368NSH5"/>
<evidence type="ECO:0000259" key="9">
    <source>
        <dbReference type="PROSITE" id="PS50929"/>
    </source>
</evidence>
<evidence type="ECO:0000256" key="3">
    <source>
        <dbReference type="ARBA" id="ARBA00022741"/>
    </source>
</evidence>
<dbReference type="OrthoDB" id="9806127at2"/>
<dbReference type="PANTHER" id="PTHR24221:SF233">
    <property type="entry name" value="ATP-BINDING_PERMEASE FUSION ABC TRANSPORTER-RELATED"/>
    <property type="match status" value="1"/>
</dbReference>
<evidence type="ECO:0000256" key="4">
    <source>
        <dbReference type="ARBA" id="ARBA00022840"/>
    </source>
</evidence>
<feature type="domain" description="ABC transporter" evidence="8">
    <location>
        <begin position="361"/>
        <end position="594"/>
    </location>
</feature>
<evidence type="ECO:0000256" key="7">
    <source>
        <dbReference type="SAM" id="Phobius"/>
    </source>
</evidence>
<feature type="domain" description="ABC transmembrane type-1" evidence="9">
    <location>
        <begin position="26"/>
        <end position="326"/>
    </location>
</feature>
<evidence type="ECO:0000256" key="2">
    <source>
        <dbReference type="ARBA" id="ARBA00022692"/>
    </source>
</evidence>
<protein>
    <submittedName>
        <fullName evidence="10">ABC transporter ATP-binding protein</fullName>
    </submittedName>
</protein>
<dbReference type="GO" id="GO:0016887">
    <property type="term" value="F:ATP hydrolysis activity"/>
    <property type="evidence" value="ECO:0007669"/>
    <property type="project" value="InterPro"/>
</dbReference>
<feature type="transmembrane region" description="Helical" evidence="7">
    <location>
        <begin position="76"/>
        <end position="100"/>
    </location>
</feature>
<evidence type="ECO:0000313" key="10">
    <source>
        <dbReference type="EMBL" id="RCU52654.1"/>
    </source>
</evidence>
<dbReference type="RefSeq" id="WP_114336562.1">
    <property type="nucleotide sequence ID" value="NZ_QPID01000001.1"/>
</dbReference>
<dbReference type="Pfam" id="PF00005">
    <property type="entry name" value="ABC_tran"/>
    <property type="match status" value="1"/>
</dbReference>
<dbReference type="InterPro" id="IPR036640">
    <property type="entry name" value="ABC1_TM_sf"/>
</dbReference>
<dbReference type="PANTHER" id="PTHR24221">
    <property type="entry name" value="ATP-BINDING CASSETTE SUB-FAMILY B"/>
    <property type="match status" value="1"/>
</dbReference>
<keyword evidence="11" id="KW-1185">Reference proteome</keyword>
<dbReference type="CDD" id="cd07346">
    <property type="entry name" value="ABC_6TM_exporters"/>
    <property type="match status" value="1"/>
</dbReference>
<name>A0A368NSH5_9GAMM</name>
<dbReference type="GO" id="GO:0140359">
    <property type="term" value="F:ABC-type transporter activity"/>
    <property type="evidence" value="ECO:0007669"/>
    <property type="project" value="InterPro"/>
</dbReference>
<feature type="transmembrane region" description="Helical" evidence="7">
    <location>
        <begin position="185"/>
        <end position="202"/>
    </location>
</feature>
<feature type="transmembrane region" description="Helical" evidence="7">
    <location>
        <begin position="162"/>
        <end position="179"/>
    </location>
</feature>
<dbReference type="PROSITE" id="PS00211">
    <property type="entry name" value="ABC_TRANSPORTER_1"/>
    <property type="match status" value="1"/>
</dbReference>
<evidence type="ECO:0000313" key="11">
    <source>
        <dbReference type="Proteomes" id="UP000252558"/>
    </source>
</evidence>
<dbReference type="Gene3D" id="3.40.50.300">
    <property type="entry name" value="P-loop containing nucleotide triphosphate hydrolases"/>
    <property type="match status" value="1"/>
</dbReference>
<dbReference type="GO" id="GO:0005524">
    <property type="term" value="F:ATP binding"/>
    <property type="evidence" value="ECO:0007669"/>
    <property type="project" value="UniProtKB-KW"/>
</dbReference>
<dbReference type="Pfam" id="PF00664">
    <property type="entry name" value="ABC_membrane"/>
    <property type="match status" value="1"/>
</dbReference>
<dbReference type="GO" id="GO:0034040">
    <property type="term" value="F:ATPase-coupled lipid transmembrane transporter activity"/>
    <property type="evidence" value="ECO:0007669"/>
    <property type="project" value="TreeGrafter"/>
</dbReference>
<keyword evidence="3" id="KW-0547">Nucleotide-binding</keyword>
<dbReference type="PROSITE" id="PS50893">
    <property type="entry name" value="ABC_TRANSPORTER_2"/>
    <property type="match status" value="1"/>
</dbReference>
<feature type="transmembrane region" description="Helical" evidence="7">
    <location>
        <begin position="25"/>
        <end position="46"/>
    </location>
</feature>
<dbReference type="Gene3D" id="1.20.1560.10">
    <property type="entry name" value="ABC transporter type 1, transmembrane domain"/>
    <property type="match status" value="1"/>
</dbReference>
<gene>
    <name evidence="10" type="ORF">DU002_01400</name>
</gene>
<dbReference type="InterPro" id="IPR027417">
    <property type="entry name" value="P-loop_NTPase"/>
</dbReference>
<sequence>MKDRQPRLLSWQWISNEIRGFKRPLLIANVVAILATALSVPVPLLMPLMVDEVLLNNPGSTLDTLNMLLPTSWQNATVYITLIFVLTVALRISSVLLSVLQSRQFTIISKSLTLKLRQRLLQQIQQISLKGYETIGSGGLSSHLITDVDTIDRFVGETLSKLIISGLTILGTAVILLLIDWRLGLFILLCNPIVIYFSKILGSKVKELKKDENSAIELFQQSLVETLDAIHEIRTANREKHYLKRIAERAGNVKHRAIEFGWKSEAAGKLSFLVFLIGFELFRAVAMLMVVFSDLTVGQIFAVFGYLWFMMTPVNELLGMQVAFYSANGALQRLNKIFTYPTIPEQNGNADPFTKGEPVAINVKGLTFNYEDDREILRGINLDIAAGEKIAIVGASGGGKSTLIQLLLALYPKSSGSISYGGCEISNIAPDALRENIATVLQHPTLFNDSIRNNLCMGEHYSSDACWDALKVAELADFVAEMELNLDTPIGTRGVRLSGGQRQRIAIARMVLRNPAIVILDEATSALDTETEAKVHSNLKSFLQQRTTIVIAHRLSAVKQADTIYVFEDGQICQSGRHHELISAEGVYRTLYGGEDT</sequence>
<keyword evidence="5 7" id="KW-1133">Transmembrane helix</keyword>
<proteinExistence type="predicted"/>
<comment type="subcellular location">
    <subcellularLocation>
        <location evidence="1">Cell membrane</location>
        <topology evidence="1">Multi-pass membrane protein</topology>
    </subcellularLocation>
</comment>
<dbReference type="InterPro" id="IPR011527">
    <property type="entry name" value="ABC1_TM_dom"/>
</dbReference>
<dbReference type="SMART" id="SM00382">
    <property type="entry name" value="AAA"/>
    <property type="match status" value="1"/>
</dbReference>
<dbReference type="InterPro" id="IPR017871">
    <property type="entry name" value="ABC_transporter-like_CS"/>
</dbReference>
<evidence type="ECO:0000256" key="6">
    <source>
        <dbReference type="ARBA" id="ARBA00023136"/>
    </source>
</evidence>
<dbReference type="GO" id="GO:0005886">
    <property type="term" value="C:plasma membrane"/>
    <property type="evidence" value="ECO:0007669"/>
    <property type="project" value="UniProtKB-SubCell"/>
</dbReference>
<accession>A0A368NSH5</accession>
<dbReference type="InterPro" id="IPR003593">
    <property type="entry name" value="AAA+_ATPase"/>
</dbReference>
<feature type="transmembrane region" description="Helical" evidence="7">
    <location>
        <begin position="270"/>
        <end position="292"/>
    </location>
</feature>
<keyword evidence="6 7" id="KW-0472">Membrane</keyword>